<evidence type="ECO:0000256" key="1">
    <source>
        <dbReference type="SAM" id="MobiDB-lite"/>
    </source>
</evidence>
<name>A0A319CXK2_9EURO</name>
<keyword evidence="3" id="KW-1185">Reference proteome</keyword>
<gene>
    <name evidence="2" type="ORF">BO71DRAFT_402736</name>
</gene>
<sequence>MIGKRGHFRFTFLCDESDNPPPPPPPSPPPPSPPPPISPGPIPAGTPAYRIYWLVWCGIVGRMGGWIIGRRGEDLRGDYWVISNIVRL</sequence>
<evidence type="ECO:0000313" key="3">
    <source>
        <dbReference type="Proteomes" id="UP000247810"/>
    </source>
</evidence>
<reference evidence="2 3" key="1">
    <citation type="submission" date="2018-02" db="EMBL/GenBank/DDBJ databases">
        <title>The genomes of Aspergillus section Nigri reveals drivers in fungal speciation.</title>
        <authorList>
            <consortium name="DOE Joint Genome Institute"/>
            <person name="Vesth T.C."/>
            <person name="Nybo J."/>
            <person name="Theobald S."/>
            <person name="Brandl J."/>
            <person name="Frisvad J.C."/>
            <person name="Nielsen K.F."/>
            <person name="Lyhne E.K."/>
            <person name="Kogle M.E."/>
            <person name="Kuo A."/>
            <person name="Riley R."/>
            <person name="Clum A."/>
            <person name="Nolan M."/>
            <person name="Lipzen A."/>
            <person name="Salamov A."/>
            <person name="Henrissat B."/>
            <person name="Wiebenga A."/>
            <person name="De vries R.P."/>
            <person name="Grigoriev I.V."/>
            <person name="Mortensen U.H."/>
            <person name="Andersen M.R."/>
            <person name="Baker S.E."/>
        </authorList>
    </citation>
    <scope>NUCLEOTIDE SEQUENCE [LARGE SCALE GENOMIC DNA]</scope>
    <source>
        <strain evidence="2 3">CBS 707.79</strain>
    </source>
</reference>
<feature type="compositionally biased region" description="Pro residues" evidence="1">
    <location>
        <begin position="19"/>
        <end position="41"/>
    </location>
</feature>
<feature type="region of interest" description="Disordered" evidence="1">
    <location>
        <begin position="13"/>
        <end position="41"/>
    </location>
</feature>
<dbReference type="EMBL" id="KZ826009">
    <property type="protein sequence ID" value="PYH89824.1"/>
    <property type="molecule type" value="Genomic_DNA"/>
</dbReference>
<dbReference type="AlphaFoldDB" id="A0A319CXK2"/>
<dbReference type="VEuPathDB" id="FungiDB:BO71DRAFT_402736"/>
<protein>
    <submittedName>
        <fullName evidence="2">Uncharacterized protein</fullName>
    </submittedName>
</protein>
<dbReference type="Proteomes" id="UP000247810">
    <property type="component" value="Unassembled WGS sequence"/>
</dbReference>
<proteinExistence type="predicted"/>
<accession>A0A319CXK2</accession>
<organism evidence="2 3">
    <name type="scientific">Aspergillus ellipticus CBS 707.79</name>
    <dbReference type="NCBI Taxonomy" id="1448320"/>
    <lineage>
        <taxon>Eukaryota</taxon>
        <taxon>Fungi</taxon>
        <taxon>Dikarya</taxon>
        <taxon>Ascomycota</taxon>
        <taxon>Pezizomycotina</taxon>
        <taxon>Eurotiomycetes</taxon>
        <taxon>Eurotiomycetidae</taxon>
        <taxon>Eurotiales</taxon>
        <taxon>Aspergillaceae</taxon>
        <taxon>Aspergillus</taxon>
        <taxon>Aspergillus subgen. Circumdati</taxon>
    </lineage>
</organism>
<evidence type="ECO:0000313" key="2">
    <source>
        <dbReference type="EMBL" id="PYH89824.1"/>
    </source>
</evidence>